<dbReference type="OrthoDB" id="6431331at2759"/>
<reference evidence="2" key="2">
    <citation type="journal article" date="2022" name="Microbiol. Resour. Announc.">
        <title>Whole-Genome Sequence of Entomortierella parvispora E1425, a Mucoromycotan Fungus Associated with Burkholderiaceae-Related Endosymbiotic Bacteria.</title>
        <authorList>
            <person name="Herlambang A."/>
            <person name="Guo Y."/>
            <person name="Takashima Y."/>
            <person name="Narisawa K."/>
            <person name="Ohta H."/>
            <person name="Nishizawa T."/>
        </authorList>
    </citation>
    <scope>NUCLEOTIDE SEQUENCE</scope>
    <source>
        <strain evidence="2">E1425</strain>
    </source>
</reference>
<dbReference type="EMBL" id="BQFW01000002">
    <property type="protein sequence ID" value="GJJ68916.1"/>
    <property type="molecule type" value="Genomic_DNA"/>
</dbReference>
<feature type="transmembrane region" description="Helical" evidence="1">
    <location>
        <begin position="15"/>
        <end position="35"/>
    </location>
</feature>
<organism evidence="2 3">
    <name type="scientific">Entomortierella parvispora</name>
    <dbReference type="NCBI Taxonomy" id="205924"/>
    <lineage>
        <taxon>Eukaryota</taxon>
        <taxon>Fungi</taxon>
        <taxon>Fungi incertae sedis</taxon>
        <taxon>Mucoromycota</taxon>
        <taxon>Mortierellomycotina</taxon>
        <taxon>Mortierellomycetes</taxon>
        <taxon>Mortierellales</taxon>
        <taxon>Mortierellaceae</taxon>
        <taxon>Entomortierella</taxon>
    </lineage>
</organism>
<evidence type="ECO:0000313" key="3">
    <source>
        <dbReference type="Proteomes" id="UP000827284"/>
    </source>
</evidence>
<proteinExistence type="predicted"/>
<keyword evidence="1" id="KW-1133">Transmembrane helix</keyword>
<feature type="transmembrane region" description="Helical" evidence="1">
    <location>
        <begin position="175"/>
        <end position="194"/>
    </location>
</feature>
<gene>
    <name evidence="2" type="ORF">EMPS_01262</name>
</gene>
<feature type="transmembrane region" description="Helical" evidence="1">
    <location>
        <begin position="327"/>
        <end position="350"/>
    </location>
</feature>
<protein>
    <recommendedName>
        <fullName evidence="4">AB hydrolase-1 domain-containing protein</fullName>
    </recommendedName>
</protein>
<keyword evidence="1" id="KW-0812">Transmembrane</keyword>
<reference evidence="2" key="1">
    <citation type="submission" date="2021-11" db="EMBL/GenBank/DDBJ databases">
        <authorList>
            <person name="Herlambang A."/>
            <person name="Guo Y."/>
            <person name="Takashima Y."/>
            <person name="Nishizawa T."/>
        </authorList>
    </citation>
    <scope>NUCLEOTIDE SEQUENCE</scope>
    <source>
        <strain evidence="2">E1425</strain>
    </source>
</reference>
<dbReference type="AlphaFoldDB" id="A0A9P3H2H5"/>
<comment type="caution">
    <text evidence="2">The sequence shown here is derived from an EMBL/GenBank/DDBJ whole genome shotgun (WGS) entry which is preliminary data.</text>
</comment>
<dbReference type="SUPFAM" id="SSF53474">
    <property type="entry name" value="alpha/beta-Hydrolases"/>
    <property type="match status" value="1"/>
</dbReference>
<evidence type="ECO:0000313" key="2">
    <source>
        <dbReference type="EMBL" id="GJJ68916.1"/>
    </source>
</evidence>
<keyword evidence="1" id="KW-0472">Membrane</keyword>
<evidence type="ECO:0000256" key="1">
    <source>
        <dbReference type="SAM" id="Phobius"/>
    </source>
</evidence>
<dbReference type="PANTHER" id="PTHR37471">
    <property type="entry name" value="UNNAMED PRODUCT"/>
    <property type="match status" value="1"/>
</dbReference>
<dbReference type="InterPro" id="IPR029058">
    <property type="entry name" value="AB_hydrolase_fold"/>
</dbReference>
<name>A0A9P3H2H5_9FUNG</name>
<sequence length="645" mass="72865">MIFDHVLTRGAARSLGVLAIAVPVVATFFFVYLLAYRETPLDTLVNNFPLFLQLLQSNISIPTSAAFSIPTATTTKLLDVAPHNIMAASPLPAQSLLNTYNDEHNLHESDISNFTLPPLVNGLLKVAMFLERRGYGVTATQIPGYSSLVVLFQSLERTLLGPIFYLLATRQTLSWIVSAIHLWMASELVFYVYFWRRLAHLQHVGGMMQGPKSSKDRKELFQRCMETVSPGEGARKWVETWFDTGRTAEPAKFDQVGRSNMMHWLAWSFWAASVDEIFESPSGMMELNAMVDTIERTKDIRFAKGFNPEIECIRLSQDPVIASYRPLIHYGLIWCVNVIAGVVFRLVGFVRHESKATRSSDMLYASSSSAFDPRTDLAYWHRSPVDPENKVPLVFIHGIGIGLAQYFHWVLALTTISRPIILIEVSYASSNFFLRESMTPDEMYCAVERILKEQEYAKATFMGHSLGTIVCAAICRASPASSPISIISGLILADPICFFTLHSIARNFAYRTPSTASELIMGHFAAREIGTSWYIMRRFCWHQCVMFPVAWKHRDESVSKSFNVSSDTFSSIRGRLSPVLPKQTRVFLSEKDNLLDMGLVAEYLRDQVGLKEEKEELVVMKGMEHAQFLLHPSWFLKMLKAALEC</sequence>
<dbReference type="Gene3D" id="3.40.50.1820">
    <property type="entry name" value="alpha/beta hydrolase"/>
    <property type="match status" value="1"/>
</dbReference>
<dbReference type="PANTHER" id="PTHR37471:SF1">
    <property type="entry name" value="AB HYDROLASE-1 DOMAIN-CONTAINING PROTEIN"/>
    <property type="match status" value="1"/>
</dbReference>
<evidence type="ECO:0008006" key="4">
    <source>
        <dbReference type="Google" id="ProtNLM"/>
    </source>
</evidence>
<dbReference type="Proteomes" id="UP000827284">
    <property type="component" value="Unassembled WGS sequence"/>
</dbReference>
<accession>A0A9P3H2H5</accession>
<keyword evidence="3" id="KW-1185">Reference proteome</keyword>